<accession>A0AAD7KV99</accession>
<dbReference type="PROSITE" id="PS00107">
    <property type="entry name" value="PROTEIN_KINASE_ATP"/>
    <property type="match status" value="1"/>
</dbReference>
<dbReference type="InterPro" id="IPR000719">
    <property type="entry name" value="Prot_kinase_dom"/>
</dbReference>
<dbReference type="EMBL" id="JARAOO010000013">
    <property type="protein sequence ID" value="KAJ7946268.1"/>
    <property type="molecule type" value="Genomic_DNA"/>
</dbReference>
<evidence type="ECO:0000313" key="15">
    <source>
        <dbReference type="EMBL" id="KAJ7946268.1"/>
    </source>
</evidence>
<dbReference type="InterPro" id="IPR008271">
    <property type="entry name" value="Ser/Thr_kinase_AS"/>
</dbReference>
<dbReference type="GO" id="GO:0010183">
    <property type="term" value="P:pollen tube guidance"/>
    <property type="evidence" value="ECO:0007669"/>
    <property type="project" value="UniProtKB-ARBA"/>
</dbReference>
<keyword evidence="16" id="KW-1185">Reference proteome</keyword>
<dbReference type="KEGG" id="qsa:O6P43_031228"/>
<gene>
    <name evidence="15" type="ORF">O6P43_031228</name>
</gene>
<dbReference type="InterPro" id="IPR017441">
    <property type="entry name" value="Protein_kinase_ATP_BS"/>
</dbReference>
<comment type="similarity">
    <text evidence="2">Belongs to the protein kinase superfamily. Ser/Thr protein kinase family.</text>
</comment>
<dbReference type="PROSITE" id="PS00108">
    <property type="entry name" value="PROTEIN_KINASE_ST"/>
    <property type="match status" value="1"/>
</dbReference>
<keyword evidence="7 15" id="KW-0418">Kinase</keyword>
<dbReference type="PANTHER" id="PTHR47985">
    <property type="entry name" value="OS07G0668900 PROTEIN"/>
    <property type="match status" value="1"/>
</dbReference>
<dbReference type="SUPFAM" id="SSF56112">
    <property type="entry name" value="Protein kinase-like (PK-like)"/>
    <property type="match status" value="1"/>
</dbReference>
<dbReference type="GO" id="GO:0090404">
    <property type="term" value="C:pollen tube tip"/>
    <property type="evidence" value="ECO:0007669"/>
    <property type="project" value="UniProtKB-ARBA"/>
</dbReference>
<evidence type="ECO:0000256" key="7">
    <source>
        <dbReference type="ARBA" id="ARBA00022777"/>
    </source>
</evidence>
<keyword evidence="3" id="KW-1003">Cell membrane</keyword>
<name>A0AAD7KV99_QUISA</name>
<evidence type="ECO:0000256" key="11">
    <source>
        <dbReference type="PROSITE-ProRule" id="PRU10141"/>
    </source>
</evidence>
<evidence type="ECO:0000259" key="14">
    <source>
        <dbReference type="PROSITE" id="PS50011"/>
    </source>
</evidence>
<evidence type="ECO:0000256" key="6">
    <source>
        <dbReference type="ARBA" id="ARBA00022741"/>
    </source>
</evidence>
<evidence type="ECO:0000256" key="2">
    <source>
        <dbReference type="ARBA" id="ARBA00008684"/>
    </source>
</evidence>
<keyword evidence="9" id="KW-0472">Membrane</keyword>
<dbReference type="Gene3D" id="1.10.510.10">
    <property type="entry name" value="Transferase(Phosphotransferase) domain 1"/>
    <property type="match status" value="1"/>
</dbReference>
<evidence type="ECO:0000256" key="8">
    <source>
        <dbReference type="ARBA" id="ARBA00022840"/>
    </source>
</evidence>
<keyword evidence="10" id="KW-0449">Lipoprotein</keyword>
<dbReference type="AlphaFoldDB" id="A0AAD7KV99"/>
<keyword evidence="5" id="KW-0808">Transferase</keyword>
<evidence type="ECO:0000256" key="9">
    <source>
        <dbReference type="ARBA" id="ARBA00023136"/>
    </source>
</evidence>
<comment type="caution">
    <text evidence="15">The sequence shown here is derived from an EMBL/GenBank/DDBJ whole genome shotgun (WGS) entry which is preliminary data.</text>
</comment>
<dbReference type="GO" id="GO:0004674">
    <property type="term" value="F:protein serine/threonine kinase activity"/>
    <property type="evidence" value="ECO:0007669"/>
    <property type="project" value="UniProtKB-KW"/>
</dbReference>
<dbReference type="FunFam" id="1.10.510.10:FF:000032">
    <property type="entry name" value="Serine/threonine-protein kinase PBS1"/>
    <property type="match status" value="1"/>
</dbReference>
<dbReference type="InterPro" id="IPR011009">
    <property type="entry name" value="Kinase-like_dom_sf"/>
</dbReference>
<feature type="region of interest" description="Disordered" evidence="13">
    <location>
        <begin position="363"/>
        <end position="391"/>
    </location>
</feature>
<evidence type="ECO:0000256" key="5">
    <source>
        <dbReference type="ARBA" id="ARBA00022679"/>
    </source>
</evidence>
<dbReference type="Gene3D" id="3.30.200.20">
    <property type="entry name" value="Phosphorylase Kinase, domain 1"/>
    <property type="match status" value="1"/>
</dbReference>
<evidence type="ECO:0000256" key="13">
    <source>
        <dbReference type="SAM" id="MobiDB-lite"/>
    </source>
</evidence>
<evidence type="ECO:0000256" key="12">
    <source>
        <dbReference type="RuleBase" id="RU000304"/>
    </source>
</evidence>
<keyword evidence="8 11" id="KW-0067">ATP-binding</keyword>
<proteinExistence type="inferred from homology"/>
<feature type="binding site" evidence="11">
    <location>
        <position position="110"/>
    </location>
    <ligand>
        <name>ATP</name>
        <dbReference type="ChEBI" id="CHEBI:30616"/>
    </ligand>
</feature>
<dbReference type="Proteomes" id="UP001163823">
    <property type="component" value="Chromosome 13"/>
</dbReference>
<dbReference type="CDD" id="cd14066">
    <property type="entry name" value="STKc_IRAK"/>
    <property type="match status" value="1"/>
</dbReference>
<evidence type="ECO:0000256" key="1">
    <source>
        <dbReference type="ARBA" id="ARBA00004193"/>
    </source>
</evidence>
<evidence type="ECO:0000256" key="4">
    <source>
        <dbReference type="ARBA" id="ARBA00022527"/>
    </source>
</evidence>
<feature type="domain" description="Protein kinase" evidence="14">
    <location>
        <begin position="81"/>
        <end position="360"/>
    </location>
</feature>
<dbReference type="PANTHER" id="PTHR47985:SF37">
    <property type="entry name" value="PROTEIN KINASE SUPERFAMILY PROTEIN"/>
    <property type="match status" value="1"/>
</dbReference>
<dbReference type="FunFam" id="3.30.200.20:FF:000266">
    <property type="entry name" value="probable serine/threonine-protein kinase RLCKVII"/>
    <property type="match status" value="1"/>
</dbReference>
<protein>
    <submittedName>
        <fullName evidence="15">Protein kinase</fullName>
    </submittedName>
</protein>
<dbReference type="PROSITE" id="PS50011">
    <property type="entry name" value="PROTEIN_KINASE_DOM"/>
    <property type="match status" value="1"/>
</dbReference>
<dbReference type="Pfam" id="PF00069">
    <property type="entry name" value="Pkinase"/>
    <property type="match status" value="1"/>
</dbReference>
<comment type="subcellular location">
    <subcellularLocation>
        <location evidence="1">Cell membrane</location>
        <topology evidence="1">Lipid-anchor</topology>
    </subcellularLocation>
</comment>
<keyword evidence="4 12" id="KW-0723">Serine/threonine-protein kinase</keyword>
<organism evidence="15 16">
    <name type="scientific">Quillaja saponaria</name>
    <name type="common">Soap bark tree</name>
    <dbReference type="NCBI Taxonomy" id="32244"/>
    <lineage>
        <taxon>Eukaryota</taxon>
        <taxon>Viridiplantae</taxon>
        <taxon>Streptophyta</taxon>
        <taxon>Embryophyta</taxon>
        <taxon>Tracheophyta</taxon>
        <taxon>Spermatophyta</taxon>
        <taxon>Magnoliopsida</taxon>
        <taxon>eudicotyledons</taxon>
        <taxon>Gunneridae</taxon>
        <taxon>Pentapetalae</taxon>
        <taxon>rosids</taxon>
        <taxon>fabids</taxon>
        <taxon>Fabales</taxon>
        <taxon>Quillajaceae</taxon>
        <taxon>Quillaja</taxon>
    </lineage>
</organism>
<dbReference type="GO" id="GO:0005886">
    <property type="term" value="C:plasma membrane"/>
    <property type="evidence" value="ECO:0007669"/>
    <property type="project" value="UniProtKB-SubCell"/>
</dbReference>
<sequence>MSCFSCCNSETESFLYQKSNNEFHFKSHGRKTFASIVATMSLKTGSSRKRNIDAEILKLGNAKNPVKVFTFEELSAATDNFNPEKAVGEGGFGMVYKGFLRSIDQVVAVKQLDRKGLQGSREFIAEVVMLSLVEHPNLVKLIGYCAEGDQRILVYEFMANGTLENHLLDLPPNKEPLDWNTRLRIAEGAARGLEYLHDVANPTMIYRDFKASNILLDDDFNPKLSDFGLVKLGPTGGKDHVSTRVMGTYGYCAPEYALTGQLTTKSDVYSFGVVFLELITGRRVIDTARPTAEQNLIDWAQPLFKDKRKFTMMADPLLEEKFPVKSLFQALAVAAMCLQEEADTRPLIADVVSALEHLTMDKDDEKESTEVSKSNSLHVQTVKGASSYGGR</sequence>
<evidence type="ECO:0000313" key="16">
    <source>
        <dbReference type="Proteomes" id="UP001163823"/>
    </source>
</evidence>
<evidence type="ECO:0000256" key="3">
    <source>
        <dbReference type="ARBA" id="ARBA00022475"/>
    </source>
</evidence>
<evidence type="ECO:0000256" key="10">
    <source>
        <dbReference type="ARBA" id="ARBA00023288"/>
    </source>
</evidence>
<keyword evidence="6 11" id="KW-0547">Nucleotide-binding</keyword>
<dbReference type="GO" id="GO:0005524">
    <property type="term" value="F:ATP binding"/>
    <property type="evidence" value="ECO:0007669"/>
    <property type="project" value="UniProtKB-UniRule"/>
</dbReference>
<reference evidence="15" key="1">
    <citation type="journal article" date="2023" name="Science">
        <title>Elucidation of the pathway for biosynthesis of saponin adjuvants from the soapbark tree.</title>
        <authorList>
            <person name="Reed J."/>
            <person name="Orme A."/>
            <person name="El-Demerdash A."/>
            <person name="Owen C."/>
            <person name="Martin L.B.B."/>
            <person name="Misra R.C."/>
            <person name="Kikuchi S."/>
            <person name="Rejzek M."/>
            <person name="Martin A.C."/>
            <person name="Harkess A."/>
            <person name="Leebens-Mack J."/>
            <person name="Louveau T."/>
            <person name="Stephenson M.J."/>
            <person name="Osbourn A."/>
        </authorList>
    </citation>
    <scope>NUCLEOTIDE SEQUENCE</scope>
    <source>
        <strain evidence="15">S10</strain>
    </source>
</reference>